<comment type="caution">
    <text evidence="2">The sequence shown here is derived from an EMBL/GenBank/DDBJ whole genome shotgun (WGS) entry which is preliminary data.</text>
</comment>
<reference evidence="2 3" key="1">
    <citation type="submission" date="2020-04" db="EMBL/GenBank/DDBJ databases">
        <title>MicrobeNet Type strains.</title>
        <authorList>
            <person name="Nicholson A.C."/>
        </authorList>
    </citation>
    <scope>NUCLEOTIDE SEQUENCE [LARGE SCALE GENOMIC DNA]</scope>
    <source>
        <strain evidence="2 3">ATCC BAA-788</strain>
    </source>
</reference>
<name>A0A7X6QYT6_9CELL</name>
<sequence>MSFPTSPATPEPVLARLGDMVLSEHWVTTPWGSAPLAGAQWTATDQAYPAQRIPVWAIVLAIVLFPIGLLFLLAKETQWQGWIDITVRAPGLAHTTRVPYSPAESARVAQALSWAQARS</sequence>
<protein>
    <submittedName>
        <fullName evidence="2">Uncharacterized protein</fullName>
    </submittedName>
</protein>
<feature type="transmembrane region" description="Helical" evidence="1">
    <location>
        <begin position="53"/>
        <end position="74"/>
    </location>
</feature>
<gene>
    <name evidence="2" type="ORF">HGA03_06655</name>
</gene>
<organism evidence="2 3">
    <name type="scientific">Cellulomonas denverensis</name>
    <dbReference type="NCBI Taxonomy" id="264297"/>
    <lineage>
        <taxon>Bacteria</taxon>
        <taxon>Bacillati</taxon>
        <taxon>Actinomycetota</taxon>
        <taxon>Actinomycetes</taxon>
        <taxon>Micrococcales</taxon>
        <taxon>Cellulomonadaceae</taxon>
        <taxon>Cellulomonas</taxon>
    </lineage>
</organism>
<dbReference type="EMBL" id="JAAXOX010000002">
    <property type="protein sequence ID" value="NKY22346.1"/>
    <property type="molecule type" value="Genomic_DNA"/>
</dbReference>
<dbReference type="AlphaFoldDB" id="A0A7X6QYT6"/>
<evidence type="ECO:0000256" key="1">
    <source>
        <dbReference type="SAM" id="Phobius"/>
    </source>
</evidence>
<evidence type="ECO:0000313" key="2">
    <source>
        <dbReference type="EMBL" id="NKY22346.1"/>
    </source>
</evidence>
<keyword evidence="1" id="KW-0812">Transmembrane</keyword>
<keyword evidence="3" id="KW-1185">Reference proteome</keyword>
<proteinExistence type="predicted"/>
<dbReference type="Proteomes" id="UP000581206">
    <property type="component" value="Unassembled WGS sequence"/>
</dbReference>
<keyword evidence="1" id="KW-1133">Transmembrane helix</keyword>
<evidence type="ECO:0000313" key="3">
    <source>
        <dbReference type="Proteomes" id="UP000581206"/>
    </source>
</evidence>
<dbReference type="RefSeq" id="WP_168629442.1">
    <property type="nucleotide sequence ID" value="NZ_BONL01000012.1"/>
</dbReference>
<accession>A0A7X6QYT6</accession>
<keyword evidence="1" id="KW-0472">Membrane</keyword>